<protein>
    <recommendedName>
        <fullName evidence="3">CRAL-TRIO domain-containing protein</fullName>
    </recommendedName>
</protein>
<dbReference type="PROSITE" id="PS50191">
    <property type="entry name" value="CRAL_TRIO"/>
    <property type="match status" value="1"/>
</dbReference>
<keyword evidence="1" id="KW-0344">Guanine-nucleotide releasing factor</keyword>
<feature type="non-terminal residue" evidence="4">
    <location>
        <position position="1"/>
    </location>
</feature>
<keyword evidence="2" id="KW-0175">Coiled coil</keyword>
<evidence type="ECO:0000259" key="3">
    <source>
        <dbReference type="PROSITE" id="PS50191"/>
    </source>
</evidence>
<evidence type="ECO:0000256" key="1">
    <source>
        <dbReference type="ARBA" id="ARBA00022658"/>
    </source>
</evidence>
<dbReference type="PANTHER" id="PTHR22826">
    <property type="entry name" value="RHO GUANINE EXCHANGE FACTOR-RELATED"/>
    <property type="match status" value="1"/>
</dbReference>
<feature type="domain" description="CRAL-TRIO" evidence="3">
    <location>
        <begin position="60"/>
        <end position="190"/>
    </location>
</feature>
<dbReference type="SMART" id="SM00516">
    <property type="entry name" value="SEC14"/>
    <property type="match status" value="1"/>
</dbReference>
<dbReference type="GO" id="GO:0005085">
    <property type="term" value="F:guanyl-nucleotide exchange factor activity"/>
    <property type="evidence" value="ECO:0007669"/>
    <property type="project" value="UniProtKB-KW"/>
</dbReference>
<dbReference type="PANTHER" id="PTHR22826:SF211">
    <property type="entry name" value="LD43457P"/>
    <property type="match status" value="1"/>
</dbReference>
<name>C3YXF4_BRAFL</name>
<dbReference type="InterPro" id="IPR001251">
    <property type="entry name" value="CRAL-TRIO_dom"/>
</dbReference>
<evidence type="ECO:0000313" key="4">
    <source>
        <dbReference type="EMBL" id="EEN54763.1"/>
    </source>
</evidence>
<reference evidence="4" key="1">
    <citation type="journal article" date="2008" name="Nature">
        <title>The amphioxus genome and the evolution of the chordate karyotype.</title>
        <authorList>
            <consortium name="US DOE Joint Genome Institute (JGI-PGF)"/>
            <person name="Putnam N.H."/>
            <person name="Butts T."/>
            <person name="Ferrier D.E.K."/>
            <person name="Furlong R.F."/>
            <person name="Hellsten U."/>
            <person name="Kawashima T."/>
            <person name="Robinson-Rechavi M."/>
            <person name="Shoguchi E."/>
            <person name="Terry A."/>
            <person name="Yu J.-K."/>
            <person name="Benito-Gutierrez E.L."/>
            <person name="Dubchak I."/>
            <person name="Garcia-Fernandez J."/>
            <person name="Gibson-Brown J.J."/>
            <person name="Grigoriev I.V."/>
            <person name="Horton A.C."/>
            <person name="de Jong P.J."/>
            <person name="Jurka J."/>
            <person name="Kapitonov V.V."/>
            <person name="Kohara Y."/>
            <person name="Kuroki Y."/>
            <person name="Lindquist E."/>
            <person name="Lucas S."/>
            <person name="Osoegawa K."/>
            <person name="Pennacchio L.A."/>
            <person name="Salamov A.A."/>
            <person name="Satou Y."/>
            <person name="Sauka-Spengler T."/>
            <person name="Schmutz J."/>
            <person name="Shin-I T."/>
            <person name="Toyoda A."/>
            <person name="Bronner-Fraser M."/>
            <person name="Fujiyama A."/>
            <person name="Holland L.Z."/>
            <person name="Holland P.W.H."/>
            <person name="Satoh N."/>
            <person name="Rokhsar D.S."/>
        </authorList>
    </citation>
    <scope>NUCLEOTIDE SEQUENCE [LARGE SCALE GENOMIC DNA]</scope>
    <source>
        <strain evidence="4">S238N-H82</strain>
        <tissue evidence="4">Testes</tissue>
    </source>
</reference>
<dbReference type="EMBL" id="GG666563">
    <property type="protein sequence ID" value="EEN54763.1"/>
    <property type="molecule type" value="Genomic_DNA"/>
</dbReference>
<dbReference type="InParanoid" id="C3YXF4"/>
<dbReference type="eggNOG" id="KOG4240">
    <property type="taxonomic scope" value="Eukaryota"/>
</dbReference>
<dbReference type="Gene3D" id="1.20.58.60">
    <property type="match status" value="1"/>
</dbReference>
<accession>C3YXF4</accession>
<organism>
    <name type="scientific">Branchiostoma floridae</name>
    <name type="common">Florida lancelet</name>
    <name type="synonym">Amphioxus</name>
    <dbReference type="NCBI Taxonomy" id="7739"/>
    <lineage>
        <taxon>Eukaryota</taxon>
        <taxon>Metazoa</taxon>
        <taxon>Chordata</taxon>
        <taxon>Cephalochordata</taxon>
        <taxon>Leptocardii</taxon>
        <taxon>Amphioxiformes</taxon>
        <taxon>Branchiostomatidae</taxon>
        <taxon>Branchiostoma</taxon>
    </lineage>
</organism>
<gene>
    <name evidence="4" type="ORF">BRAFLDRAFT_212964</name>
</gene>
<evidence type="ECO:0000256" key="2">
    <source>
        <dbReference type="SAM" id="Coils"/>
    </source>
</evidence>
<proteinExistence type="predicted"/>
<dbReference type="AlphaFoldDB" id="C3YXF4"/>
<feature type="coiled-coil region" evidence="2">
    <location>
        <begin position="230"/>
        <end position="257"/>
    </location>
</feature>
<dbReference type="SUPFAM" id="SSF52087">
    <property type="entry name" value="CRAL/TRIO domain"/>
    <property type="match status" value="1"/>
</dbReference>
<sequence length="344" mass="39336">LCFPTDEVMDQHGQALRVVDIAEQLQARFAYLTGDVTPAYLCNTCLPVLTGGKGRNGAPIITLPEYPRFQEIQDQDFLSVMTYLTSIPSAEEAELGYVIVVDRRQDRWAAVKATLIRIAGFFPKHIQVVLVLRPTGFFQRTFSDIGFKFVREDFRLKVPMVMLNSVSELHEHLDRSQLTEELGGFIRYEHHDWIEQRSAIEKFASNTHDIAKTLQQLGTELAETELPNDISTTESLLEQQRKQKEEIKDDLAEAQRHGETLLSIIRRPSSDTVTADLCPSTATNVSTIERLIIQLEETDKAFDEFWSSHELKLSQCLLQLRHFETEFRELRPIVYPSSCCCCLL</sequence>
<dbReference type="Pfam" id="PF13716">
    <property type="entry name" value="CRAL_TRIO_2"/>
    <property type="match status" value="1"/>
</dbReference>
<dbReference type="InterPro" id="IPR051336">
    <property type="entry name" value="RhoGEF_Guanine_NuclExch_SF"/>
</dbReference>
<dbReference type="InterPro" id="IPR036865">
    <property type="entry name" value="CRAL-TRIO_dom_sf"/>
</dbReference>
<dbReference type="CDD" id="cd00170">
    <property type="entry name" value="SEC14"/>
    <property type="match status" value="1"/>
</dbReference>
<dbReference type="STRING" id="7739.C3YXF4"/>